<dbReference type="CDD" id="cd00190">
    <property type="entry name" value="Tryp_SPc"/>
    <property type="match status" value="1"/>
</dbReference>
<dbReference type="InterPro" id="IPR018114">
    <property type="entry name" value="TRYPSIN_HIS"/>
</dbReference>
<keyword evidence="4 9" id="KW-0378">Hydrolase</keyword>
<dbReference type="PROSITE" id="PS00135">
    <property type="entry name" value="TRYPSIN_SER"/>
    <property type="match status" value="1"/>
</dbReference>
<dbReference type="InterPro" id="IPR033116">
    <property type="entry name" value="TRYPSIN_SER"/>
</dbReference>
<reference evidence="11" key="2">
    <citation type="submission" date="2025-08" db="UniProtKB">
        <authorList>
            <consortium name="Ensembl"/>
        </authorList>
    </citation>
    <scope>IDENTIFICATION</scope>
</reference>
<dbReference type="GO" id="GO:0006508">
    <property type="term" value="P:proteolysis"/>
    <property type="evidence" value="ECO:0007669"/>
    <property type="project" value="UniProtKB-KW"/>
</dbReference>
<dbReference type="EC" id="3.4.21.4" evidence="8"/>
<feature type="domain" description="Peptidase S1" evidence="10">
    <location>
        <begin position="27"/>
        <end position="257"/>
    </location>
</feature>
<keyword evidence="5 9" id="KW-0720">Serine protease</keyword>
<dbReference type="Pfam" id="PF00089">
    <property type="entry name" value="Trypsin"/>
    <property type="match status" value="1"/>
</dbReference>
<comment type="catalytic activity">
    <reaction evidence="7">
        <text>Preferential cleavage: Arg-|-Xaa, Lys-|-Xaa.</text>
        <dbReference type="EC" id="3.4.21.4"/>
    </reaction>
</comment>
<dbReference type="GO" id="GO:0005615">
    <property type="term" value="C:extracellular space"/>
    <property type="evidence" value="ECO:0007669"/>
    <property type="project" value="TreeGrafter"/>
</dbReference>
<keyword evidence="12" id="KW-1185">Reference proteome</keyword>
<dbReference type="PANTHER" id="PTHR24264">
    <property type="entry name" value="TRYPSIN-RELATED"/>
    <property type="match status" value="1"/>
</dbReference>
<reference evidence="11" key="1">
    <citation type="submission" date="2021-06" db="EMBL/GenBank/DDBJ databases">
        <authorList>
            <consortium name="Wellcome Sanger Institute Data Sharing"/>
        </authorList>
    </citation>
    <scope>NUCLEOTIDE SEQUENCE [LARGE SCALE GENOMIC DNA]</scope>
</reference>
<evidence type="ECO:0000256" key="8">
    <source>
        <dbReference type="ARBA" id="ARBA00038868"/>
    </source>
</evidence>
<dbReference type="PRINTS" id="PR00722">
    <property type="entry name" value="CHYMOTRYPSIN"/>
</dbReference>
<dbReference type="Ensembl" id="ENSECRT00000011709.1">
    <property type="protein sequence ID" value="ENSECRP00000011520.1"/>
    <property type="gene ID" value="ENSECRG00000007663.1"/>
</dbReference>
<protein>
    <recommendedName>
        <fullName evidence="8">trypsin</fullName>
        <ecNumber evidence="8">3.4.21.4</ecNumber>
    </recommendedName>
</protein>
<sequence>LTRSEGHPFEALLYLRAHLFGAQLRSIIGGYEVIPNSIKYQASIQFLSSHYCGGTLVHPQWVLSAAHCMRPAFLIQVVLGEHSLKVNEGFEQAFNVTKIIVHPYYNPSTFNHDIMLLKVSILALDRPVRINSYVQTARLPDYYSTPSLGTSCTVSGWGVTQVYSYTLSKELRAVQVPIISSSACNIYYSGRITENMICASTNTGGKDSCQGDSGGPLVCGGALHGIVSWGISCANARYPGVYTKVSNYVSWIERGTSEQ</sequence>
<dbReference type="AlphaFoldDB" id="A0A8C4S520"/>
<dbReference type="PANTHER" id="PTHR24264:SF58">
    <property type="entry name" value="SI:DKEY-33M11.8-RELATED"/>
    <property type="match status" value="1"/>
</dbReference>
<dbReference type="InterPro" id="IPR001314">
    <property type="entry name" value="Peptidase_S1A"/>
</dbReference>
<keyword evidence="3 9" id="KW-0645">Protease</keyword>
<dbReference type="InterPro" id="IPR001254">
    <property type="entry name" value="Trypsin_dom"/>
</dbReference>
<dbReference type="Gene3D" id="2.40.10.10">
    <property type="entry name" value="Trypsin-like serine proteases"/>
    <property type="match status" value="3"/>
</dbReference>
<dbReference type="GO" id="GO:0004252">
    <property type="term" value="F:serine-type endopeptidase activity"/>
    <property type="evidence" value="ECO:0007669"/>
    <property type="project" value="UniProtKB-EC"/>
</dbReference>
<evidence type="ECO:0000256" key="3">
    <source>
        <dbReference type="ARBA" id="ARBA00022670"/>
    </source>
</evidence>
<dbReference type="InterPro" id="IPR043504">
    <property type="entry name" value="Peptidase_S1_PA_chymotrypsin"/>
</dbReference>
<dbReference type="PROSITE" id="PS00134">
    <property type="entry name" value="TRYPSIN_HIS"/>
    <property type="match status" value="1"/>
</dbReference>
<evidence type="ECO:0000259" key="10">
    <source>
        <dbReference type="PROSITE" id="PS50240"/>
    </source>
</evidence>
<evidence type="ECO:0000256" key="6">
    <source>
        <dbReference type="ARBA" id="ARBA00023157"/>
    </source>
</evidence>
<dbReference type="GeneTree" id="ENSGT01050000244971"/>
<reference evidence="11" key="3">
    <citation type="submission" date="2025-09" db="UniProtKB">
        <authorList>
            <consortium name="Ensembl"/>
        </authorList>
    </citation>
    <scope>IDENTIFICATION</scope>
</reference>
<keyword evidence="6" id="KW-1015">Disulfide bond</keyword>
<organism evidence="11 12">
    <name type="scientific">Erpetoichthys calabaricus</name>
    <name type="common">Rope fish</name>
    <name type="synonym">Calamoichthys calabaricus</name>
    <dbReference type="NCBI Taxonomy" id="27687"/>
    <lineage>
        <taxon>Eukaryota</taxon>
        <taxon>Metazoa</taxon>
        <taxon>Chordata</taxon>
        <taxon>Craniata</taxon>
        <taxon>Vertebrata</taxon>
        <taxon>Euteleostomi</taxon>
        <taxon>Actinopterygii</taxon>
        <taxon>Polypteriformes</taxon>
        <taxon>Polypteridae</taxon>
        <taxon>Erpetoichthys</taxon>
    </lineage>
</organism>
<proteinExistence type="inferred from homology"/>
<evidence type="ECO:0000313" key="12">
    <source>
        <dbReference type="Proteomes" id="UP000694620"/>
    </source>
</evidence>
<dbReference type="InterPro" id="IPR009003">
    <property type="entry name" value="Peptidase_S1_PA"/>
</dbReference>
<dbReference type="InterPro" id="IPR050127">
    <property type="entry name" value="Serine_Proteases_S1"/>
</dbReference>
<accession>A0A8C4S520</accession>
<evidence type="ECO:0000256" key="5">
    <source>
        <dbReference type="ARBA" id="ARBA00022825"/>
    </source>
</evidence>
<dbReference type="SUPFAM" id="SSF50494">
    <property type="entry name" value="Trypsin-like serine proteases"/>
    <property type="match status" value="1"/>
</dbReference>
<dbReference type="Proteomes" id="UP000694620">
    <property type="component" value="Chromosome 8"/>
</dbReference>
<evidence type="ECO:0000256" key="7">
    <source>
        <dbReference type="ARBA" id="ARBA00036320"/>
    </source>
</evidence>
<evidence type="ECO:0000256" key="9">
    <source>
        <dbReference type="RuleBase" id="RU363034"/>
    </source>
</evidence>
<dbReference type="FunFam" id="2.40.10.10:FF:000077">
    <property type="entry name" value="Predicted protein"/>
    <property type="match status" value="1"/>
</dbReference>
<name>A0A8C4S520_ERPCA</name>
<dbReference type="SMART" id="SM00020">
    <property type="entry name" value="Tryp_SPc"/>
    <property type="match status" value="1"/>
</dbReference>
<comment type="subcellular location">
    <subcellularLocation>
        <location evidence="1">Secreted</location>
        <location evidence="1">Extracellular space</location>
    </subcellularLocation>
</comment>
<comment type="similarity">
    <text evidence="2">Belongs to the peptidase S1 family.</text>
</comment>
<evidence type="ECO:0000256" key="4">
    <source>
        <dbReference type="ARBA" id="ARBA00022801"/>
    </source>
</evidence>
<evidence type="ECO:0000313" key="11">
    <source>
        <dbReference type="Ensembl" id="ENSECRP00000011520.1"/>
    </source>
</evidence>
<evidence type="ECO:0000256" key="2">
    <source>
        <dbReference type="ARBA" id="ARBA00007664"/>
    </source>
</evidence>
<evidence type="ECO:0000256" key="1">
    <source>
        <dbReference type="ARBA" id="ARBA00004239"/>
    </source>
</evidence>
<dbReference type="PROSITE" id="PS50240">
    <property type="entry name" value="TRYPSIN_DOM"/>
    <property type="match status" value="1"/>
</dbReference>